<dbReference type="PROSITE" id="PS01125">
    <property type="entry name" value="ROK"/>
    <property type="match status" value="1"/>
</dbReference>
<dbReference type="SUPFAM" id="SSF53067">
    <property type="entry name" value="Actin-like ATPase domain"/>
    <property type="match status" value="1"/>
</dbReference>
<reference evidence="2" key="2">
    <citation type="journal article" date="2021" name="PeerJ">
        <title>Extensive microbial diversity within the chicken gut microbiome revealed by metagenomics and culture.</title>
        <authorList>
            <person name="Gilroy R."/>
            <person name="Ravi A."/>
            <person name="Getino M."/>
            <person name="Pursley I."/>
            <person name="Horton D.L."/>
            <person name="Alikhan N.F."/>
            <person name="Baker D."/>
            <person name="Gharbi K."/>
            <person name="Hall N."/>
            <person name="Watson M."/>
            <person name="Adriaenssens E.M."/>
            <person name="Foster-Nyarko E."/>
            <person name="Jarju S."/>
            <person name="Secka A."/>
            <person name="Antonio M."/>
            <person name="Oren A."/>
            <person name="Chaudhuri R.R."/>
            <person name="La Ragione R."/>
            <person name="Hildebrand F."/>
            <person name="Pallen M.J."/>
        </authorList>
    </citation>
    <scope>NUCLEOTIDE SEQUENCE</scope>
    <source>
        <strain evidence="2">17073</strain>
    </source>
</reference>
<dbReference type="Gene3D" id="1.10.10.10">
    <property type="entry name" value="Winged helix-like DNA-binding domain superfamily/Winged helix DNA-binding domain"/>
    <property type="match status" value="1"/>
</dbReference>
<dbReference type="InterPro" id="IPR036388">
    <property type="entry name" value="WH-like_DNA-bd_sf"/>
</dbReference>
<dbReference type="InterPro" id="IPR043129">
    <property type="entry name" value="ATPase_NBD"/>
</dbReference>
<name>A0A9D1IM29_9BACT</name>
<comment type="caution">
    <text evidence="2">The sequence shown here is derived from an EMBL/GenBank/DDBJ whole genome shotgun (WGS) entry which is preliminary data.</text>
</comment>
<comment type="similarity">
    <text evidence="1">Belongs to the ROK (NagC/XylR) family.</text>
</comment>
<dbReference type="PANTHER" id="PTHR18964">
    <property type="entry name" value="ROK (REPRESSOR, ORF, KINASE) FAMILY"/>
    <property type="match status" value="1"/>
</dbReference>
<organism evidence="2 3">
    <name type="scientific">Candidatus Limisoma intestinavium</name>
    <dbReference type="NCBI Taxonomy" id="2840856"/>
    <lineage>
        <taxon>Bacteria</taxon>
        <taxon>Pseudomonadati</taxon>
        <taxon>Bacteroidota</taxon>
        <taxon>Bacteroidia</taxon>
        <taxon>Bacteroidales</taxon>
        <taxon>Candidatus Limisoma</taxon>
    </lineage>
</organism>
<dbReference type="InterPro" id="IPR036390">
    <property type="entry name" value="WH_DNA-bd_sf"/>
</dbReference>
<dbReference type="AlphaFoldDB" id="A0A9D1IM29"/>
<protein>
    <submittedName>
        <fullName evidence="2">ROK family transcriptional regulator</fullName>
    </submittedName>
</protein>
<dbReference type="InterPro" id="IPR011991">
    <property type="entry name" value="ArsR-like_HTH"/>
</dbReference>
<dbReference type="InterPro" id="IPR049874">
    <property type="entry name" value="ROK_cs"/>
</dbReference>
<proteinExistence type="inferred from homology"/>
<dbReference type="EMBL" id="DVMS01000034">
    <property type="protein sequence ID" value="HIU38309.1"/>
    <property type="molecule type" value="Genomic_DNA"/>
</dbReference>
<evidence type="ECO:0000313" key="2">
    <source>
        <dbReference type="EMBL" id="HIU38309.1"/>
    </source>
</evidence>
<dbReference type="Proteomes" id="UP000824076">
    <property type="component" value="Unassembled WGS sequence"/>
</dbReference>
<dbReference type="InterPro" id="IPR000600">
    <property type="entry name" value="ROK"/>
</dbReference>
<evidence type="ECO:0000313" key="3">
    <source>
        <dbReference type="Proteomes" id="UP000824076"/>
    </source>
</evidence>
<dbReference type="SUPFAM" id="SSF46785">
    <property type="entry name" value="Winged helix' DNA-binding domain"/>
    <property type="match status" value="1"/>
</dbReference>
<dbReference type="PANTHER" id="PTHR18964:SF149">
    <property type="entry name" value="BIFUNCTIONAL UDP-N-ACETYLGLUCOSAMINE 2-EPIMERASE_N-ACETYLMANNOSAMINE KINASE"/>
    <property type="match status" value="1"/>
</dbReference>
<reference evidence="2" key="1">
    <citation type="submission" date="2020-10" db="EMBL/GenBank/DDBJ databases">
        <authorList>
            <person name="Gilroy R."/>
        </authorList>
    </citation>
    <scope>NUCLEOTIDE SEQUENCE</scope>
    <source>
        <strain evidence="2">17073</strain>
    </source>
</reference>
<dbReference type="Gene3D" id="3.30.420.40">
    <property type="match status" value="2"/>
</dbReference>
<evidence type="ECO:0000256" key="1">
    <source>
        <dbReference type="ARBA" id="ARBA00006479"/>
    </source>
</evidence>
<dbReference type="Pfam" id="PF00480">
    <property type="entry name" value="ROK"/>
    <property type="match status" value="1"/>
</dbReference>
<accession>A0A9D1IM29</accession>
<dbReference type="CDD" id="cd00090">
    <property type="entry name" value="HTH_ARSR"/>
    <property type="match status" value="1"/>
</dbReference>
<gene>
    <name evidence="2" type="ORF">IAD18_01420</name>
</gene>
<dbReference type="Pfam" id="PF13412">
    <property type="entry name" value="HTH_24"/>
    <property type="match status" value="1"/>
</dbReference>
<sequence>MLSLLSEIEKGTKSALMKKRIISYIMSNDNVTNTELAKVLNLSVPTVSKFIEELSAAGIVRERGKLATNGGRHPLLYGLNPESCYFAGVDMKNGAVSVGLIDFCGDMVGKQTDIPYDCKDTPEGLDRLCDIVKSFIASSGVNKDLIINLNLNISGRVNPQSGYSYSRFNFGERPLSDVLTEKTGVHCCIENDTRAMALGEYMCGNCRGERNVIFVNVGWGLGIGLIIDRKIYTGKSGFAGEFGHMVACDNEVMCHCGKKGCLETEASGSALHRKLIARLEAGENSVLAERFKEVGDVSLSEIMDAVAREDLLCIELVEEVGQTLGRWLAGLINIFNPEKVVIGGALSSTGDYMLQPIRSWVKRYSLNLVNEDTKIVLSKLGDQAGLIGACLIARNRAFEDVTE</sequence>
<dbReference type="GO" id="GO:0006355">
    <property type="term" value="P:regulation of DNA-templated transcription"/>
    <property type="evidence" value="ECO:0007669"/>
    <property type="project" value="UniProtKB-ARBA"/>
</dbReference>